<proteinExistence type="predicted"/>
<evidence type="ECO:0000313" key="2">
    <source>
        <dbReference type="EMBL" id="JAD78955.1"/>
    </source>
</evidence>
<organism evidence="2">
    <name type="scientific">Arundo donax</name>
    <name type="common">Giant reed</name>
    <name type="synonym">Donax arundinaceus</name>
    <dbReference type="NCBI Taxonomy" id="35708"/>
    <lineage>
        <taxon>Eukaryota</taxon>
        <taxon>Viridiplantae</taxon>
        <taxon>Streptophyta</taxon>
        <taxon>Embryophyta</taxon>
        <taxon>Tracheophyta</taxon>
        <taxon>Spermatophyta</taxon>
        <taxon>Magnoliopsida</taxon>
        <taxon>Liliopsida</taxon>
        <taxon>Poales</taxon>
        <taxon>Poaceae</taxon>
        <taxon>PACMAD clade</taxon>
        <taxon>Arundinoideae</taxon>
        <taxon>Arundineae</taxon>
        <taxon>Arundo</taxon>
    </lineage>
</organism>
<feature type="region of interest" description="Disordered" evidence="1">
    <location>
        <begin position="69"/>
        <end position="88"/>
    </location>
</feature>
<evidence type="ECO:0000256" key="1">
    <source>
        <dbReference type="SAM" id="MobiDB-lite"/>
    </source>
</evidence>
<protein>
    <submittedName>
        <fullName evidence="2">Uncharacterized protein</fullName>
    </submittedName>
</protein>
<dbReference type="AlphaFoldDB" id="A0A0A9CZX8"/>
<name>A0A0A9CZX8_ARUDO</name>
<dbReference type="EMBL" id="GBRH01218940">
    <property type="protein sequence ID" value="JAD78955.1"/>
    <property type="molecule type" value="Transcribed_RNA"/>
</dbReference>
<reference evidence="2" key="2">
    <citation type="journal article" date="2015" name="Data Brief">
        <title>Shoot transcriptome of the giant reed, Arundo donax.</title>
        <authorList>
            <person name="Barrero R.A."/>
            <person name="Guerrero F.D."/>
            <person name="Moolhuijzen P."/>
            <person name="Goolsby J.A."/>
            <person name="Tidwell J."/>
            <person name="Bellgard S.E."/>
            <person name="Bellgard M.I."/>
        </authorList>
    </citation>
    <scope>NUCLEOTIDE SEQUENCE</scope>
    <source>
        <tissue evidence="2">Shoot tissue taken approximately 20 cm above the soil surface</tissue>
    </source>
</reference>
<reference evidence="2" key="1">
    <citation type="submission" date="2014-09" db="EMBL/GenBank/DDBJ databases">
        <authorList>
            <person name="Magalhaes I.L.F."/>
            <person name="Oliveira U."/>
            <person name="Santos F.R."/>
            <person name="Vidigal T.H.D.A."/>
            <person name="Brescovit A.D."/>
            <person name="Santos A.J."/>
        </authorList>
    </citation>
    <scope>NUCLEOTIDE SEQUENCE</scope>
    <source>
        <tissue evidence="2">Shoot tissue taken approximately 20 cm above the soil surface</tissue>
    </source>
</reference>
<sequence>MHCGLLMMGRKKNSGSTATARIQDKKKTLFIRKRSLSWGSNMVFLNDLRSSAKAVLGAPDVSDCLSDLSLPEPFRSPDKKDLIPSNEP</sequence>
<accession>A0A0A9CZX8</accession>